<protein>
    <submittedName>
        <fullName evidence="2">Uncharacterized protein</fullName>
    </submittedName>
</protein>
<organism evidence="2 3">
    <name type="scientific">Parelaphostrongylus tenuis</name>
    <name type="common">Meningeal worm</name>
    <dbReference type="NCBI Taxonomy" id="148309"/>
    <lineage>
        <taxon>Eukaryota</taxon>
        <taxon>Metazoa</taxon>
        <taxon>Ecdysozoa</taxon>
        <taxon>Nematoda</taxon>
        <taxon>Chromadorea</taxon>
        <taxon>Rhabditida</taxon>
        <taxon>Rhabditina</taxon>
        <taxon>Rhabditomorpha</taxon>
        <taxon>Strongyloidea</taxon>
        <taxon>Metastrongylidae</taxon>
        <taxon>Parelaphostrongylus</taxon>
    </lineage>
</organism>
<dbReference type="AlphaFoldDB" id="A0AAD5M510"/>
<comment type="caution">
    <text evidence="2">The sequence shown here is derived from an EMBL/GenBank/DDBJ whole genome shotgun (WGS) entry which is preliminary data.</text>
</comment>
<evidence type="ECO:0000256" key="1">
    <source>
        <dbReference type="SAM" id="MobiDB-lite"/>
    </source>
</evidence>
<dbReference type="EMBL" id="JAHQIW010000792">
    <property type="protein sequence ID" value="KAJ1350058.1"/>
    <property type="molecule type" value="Genomic_DNA"/>
</dbReference>
<gene>
    <name evidence="2" type="ORF">KIN20_005765</name>
</gene>
<keyword evidence="3" id="KW-1185">Reference proteome</keyword>
<accession>A0AAD5M510</accession>
<feature type="region of interest" description="Disordered" evidence="1">
    <location>
        <begin position="1"/>
        <end position="23"/>
    </location>
</feature>
<sequence>MYPQTPRKLSPIDQNHSKHPGGQVCTLRATFSTRSAGVTQRSTLANNKMLRDIMRKADHRWTMKNNEIDYKKVQSPLG</sequence>
<proteinExistence type="predicted"/>
<dbReference type="Proteomes" id="UP001196413">
    <property type="component" value="Unassembled WGS sequence"/>
</dbReference>
<evidence type="ECO:0000313" key="3">
    <source>
        <dbReference type="Proteomes" id="UP001196413"/>
    </source>
</evidence>
<name>A0AAD5M510_PARTN</name>
<reference evidence="2" key="1">
    <citation type="submission" date="2021-06" db="EMBL/GenBank/DDBJ databases">
        <title>Parelaphostrongylus tenuis whole genome reference sequence.</title>
        <authorList>
            <person name="Garwood T.J."/>
            <person name="Larsen P.A."/>
            <person name="Fountain-Jones N.M."/>
            <person name="Garbe J.R."/>
            <person name="Macchietto M.G."/>
            <person name="Kania S.A."/>
            <person name="Gerhold R.W."/>
            <person name="Richards J.E."/>
            <person name="Wolf T.M."/>
        </authorList>
    </citation>
    <scope>NUCLEOTIDE SEQUENCE</scope>
    <source>
        <strain evidence="2">MNPRO001-30</strain>
        <tissue evidence="2">Meninges</tissue>
    </source>
</reference>
<evidence type="ECO:0000313" key="2">
    <source>
        <dbReference type="EMBL" id="KAJ1350058.1"/>
    </source>
</evidence>